<proteinExistence type="predicted"/>
<dbReference type="PANTHER" id="PTHR33404:SF3">
    <property type="entry name" value="NMDA RECEPTOR SUBUNIT EPSILON-1, PUTATIVE (DUF3598)-RELATED"/>
    <property type="match status" value="1"/>
</dbReference>
<feature type="domain" description="DUF3598" evidence="1">
    <location>
        <begin position="73"/>
        <end position="225"/>
    </location>
</feature>
<feature type="domain" description="Biogenesis factor required for ATP synthase 1-like C-terminal" evidence="2">
    <location>
        <begin position="246"/>
        <end position="379"/>
    </location>
</feature>
<dbReference type="PANTHER" id="PTHR33404">
    <property type="entry name" value="CELL DIVISION TOPOLOGICAL SPECIFICITY FACTOR HOMOLOG, CHLOROPLASTIC"/>
    <property type="match status" value="1"/>
</dbReference>
<evidence type="ECO:0000313" key="3">
    <source>
        <dbReference type="EMBL" id="KAK6152605.1"/>
    </source>
</evidence>
<sequence length="380" mass="42324">MATALSSISLSPVQNTFSPLKPHKSPPPLLTPKLFLRPLVPSIQTKSSFSARAAATVEDGRQSGDISISIDVLKRFIDLNLGNWTGSFHVTQFDCNGDLLHKISTKLAARSYGEDELMSLIQSLYIKQPPLSTSDPEDESEWFEYKIKETNMFTVDKYQQIGFFPKEKAFALRYQTAGMLETVIRQGVLGEDDTGEEFPRIRAFHIMDPRGILDMLIVFLEERGSKEIAHPSFDNSKDSDRITPHLGTWKGHSITKRSGVYGATIAEADTVAVLEMNEDGQLIQEIRSTSSGSDVTTSVHWTGSISDNVIRFDGGFQLTLLPGGIYMGCPSDIAKSVQESKSFHLELCWVESPTKRQRLVRTFDIEGLAVSSTYFLETKQ</sequence>
<keyword evidence="4" id="KW-1185">Reference proteome</keyword>
<dbReference type="InterPro" id="IPR048378">
    <property type="entry name" value="BFA1-like_C"/>
</dbReference>
<evidence type="ECO:0000259" key="1">
    <source>
        <dbReference type="Pfam" id="PF12204"/>
    </source>
</evidence>
<dbReference type="Proteomes" id="UP001318860">
    <property type="component" value="Unassembled WGS sequence"/>
</dbReference>
<dbReference type="InterPro" id="IPR022017">
    <property type="entry name" value="BFA1-like_DUF3598"/>
</dbReference>
<organism evidence="3 4">
    <name type="scientific">Rehmannia glutinosa</name>
    <name type="common">Chinese foxglove</name>
    <dbReference type="NCBI Taxonomy" id="99300"/>
    <lineage>
        <taxon>Eukaryota</taxon>
        <taxon>Viridiplantae</taxon>
        <taxon>Streptophyta</taxon>
        <taxon>Embryophyta</taxon>
        <taxon>Tracheophyta</taxon>
        <taxon>Spermatophyta</taxon>
        <taxon>Magnoliopsida</taxon>
        <taxon>eudicotyledons</taxon>
        <taxon>Gunneridae</taxon>
        <taxon>Pentapetalae</taxon>
        <taxon>asterids</taxon>
        <taxon>lamiids</taxon>
        <taxon>Lamiales</taxon>
        <taxon>Orobanchaceae</taxon>
        <taxon>Rehmannieae</taxon>
        <taxon>Rehmannia</taxon>
    </lineage>
</organism>
<gene>
    <name evidence="3" type="ORF">DH2020_012244</name>
</gene>
<reference evidence="3 4" key="1">
    <citation type="journal article" date="2021" name="Comput. Struct. Biotechnol. J.">
        <title>De novo genome assembly of the potent medicinal plant Rehmannia glutinosa using nanopore technology.</title>
        <authorList>
            <person name="Ma L."/>
            <person name="Dong C."/>
            <person name="Song C."/>
            <person name="Wang X."/>
            <person name="Zheng X."/>
            <person name="Niu Y."/>
            <person name="Chen S."/>
            <person name="Feng W."/>
        </authorList>
    </citation>
    <scope>NUCLEOTIDE SEQUENCE [LARGE SCALE GENOMIC DNA]</scope>
    <source>
        <strain evidence="3">DH-2019</strain>
    </source>
</reference>
<protein>
    <recommendedName>
        <fullName evidence="5">DUF3598 domain-containing protein</fullName>
    </recommendedName>
</protein>
<dbReference type="InterPro" id="IPR012674">
    <property type="entry name" value="Calycin"/>
</dbReference>
<dbReference type="Pfam" id="PF12204">
    <property type="entry name" value="DUF3598_N"/>
    <property type="match status" value="1"/>
</dbReference>
<dbReference type="Gene3D" id="2.40.128.20">
    <property type="match status" value="1"/>
</dbReference>
<evidence type="ECO:0000313" key="4">
    <source>
        <dbReference type="Proteomes" id="UP001318860"/>
    </source>
</evidence>
<dbReference type="SUPFAM" id="SSF50814">
    <property type="entry name" value="Lipocalins"/>
    <property type="match status" value="2"/>
</dbReference>
<accession>A0ABR0X2D4</accession>
<evidence type="ECO:0000259" key="2">
    <source>
        <dbReference type="Pfam" id="PF21053"/>
    </source>
</evidence>
<dbReference type="Pfam" id="PF21053">
    <property type="entry name" value="BFA1_C"/>
    <property type="match status" value="1"/>
</dbReference>
<dbReference type="EMBL" id="JABTTQ020000006">
    <property type="protein sequence ID" value="KAK6152605.1"/>
    <property type="molecule type" value="Genomic_DNA"/>
</dbReference>
<comment type="caution">
    <text evidence="3">The sequence shown here is derived from an EMBL/GenBank/DDBJ whole genome shotgun (WGS) entry which is preliminary data.</text>
</comment>
<evidence type="ECO:0008006" key="5">
    <source>
        <dbReference type="Google" id="ProtNLM"/>
    </source>
</evidence>
<name>A0ABR0X2D4_REHGL</name>